<comment type="subcellular location">
    <subcellularLocation>
        <location evidence="2">Cytoplasm</location>
    </subcellularLocation>
    <subcellularLocation>
        <location evidence="1">Nucleus</location>
    </subcellularLocation>
</comment>
<evidence type="ECO:0000256" key="4">
    <source>
        <dbReference type="ARBA" id="ARBA00022490"/>
    </source>
</evidence>
<proteinExistence type="inferred from homology"/>
<evidence type="ECO:0000256" key="3">
    <source>
        <dbReference type="ARBA" id="ARBA00009216"/>
    </source>
</evidence>
<evidence type="ECO:0000313" key="11">
    <source>
        <dbReference type="RefSeq" id="XP_016942980.4"/>
    </source>
</evidence>
<dbReference type="GO" id="GO:0005737">
    <property type="term" value="C:cytoplasm"/>
    <property type="evidence" value="ECO:0007669"/>
    <property type="project" value="UniProtKB-SubCell"/>
</dbReference>
<evidence type="ECO:0000256" key="2">
    <source>
        <dbReference type="ARBA" id="ARBA00004496"/>
    </source>
</evidence>
<evidence type="ECO:0000256" key="5">
    <source>
        <dbReference type="ARBA" id="ARBA00022942"/>
    </source>
</evidence>
<dbReference type="GO" id="GO:0061133">
    <property type="term" value="F:endopeptidase activator activity"/>
    <property type="evidence" value="ECO:0007669"/>
    <property type="project" value="TreeGrafter"/>
</dbReference>
<feature type="compositionally biased region" description="Polar residues" evidence="7">
    <location>
        <begin position="243"/>
        <end position="258"/>
    </location>
</feature>
<dbReference type="InterPro" id="IPR032368">
    <property type="entry name" value="RPN13_DEUBAD"/>
</dbReference>
<dbReference type="PROSITE" id="PS51916">
    <property type="entry name" value="DEUBAD"/>
    <property type="match status" value="1"/>
</dbReference>
<feature type="region of interest" description="Disordered" evidence="7">
    <location>
        <begin position="399"/>
        <end position="438"/>
    </location>
</feature>
<feature type="domain" description="DEUBAD" evidence="8">
    <location>
        <begin position="289"/>
        <end position="403"/>
    </location>
</feature>
<dbReference type="GO" id="GO:0008541">
    <property type="term" value="C:proteasome regulatory particle, lid subcomplex"/>
    <property type="evidence" value="ECO:0007669"/>
    <property type="project" value="TreeGrafter"/>
</dbReference>
<dbReference type="Proteomes" id="UP001652628">
    <property type="component" value="Chromosome 2R"/>
</dbReference>
<evidence type="ECO:0000259" key="8">
    <source>
        <dbReference type="PROSITE" id="PS51916"/>
    </source>
</evidence>
<accession>A0AB39ZTT5</accession>
<gene>
    <name evidence="11" type="primary">Rpn13</name>
</gene>
<keyword evidence="6" id="KW-0539">Nucleus</keyword>
<dbReference type="PROSITE" id="PS51917">
    <property type="entry name" value="PRU"/>
    <property type="match status" value="1"/>
</dbReference>
<name>A0AB39ZTT5_DROSZ</name>
<sequence>MGGDSRGVTLVLEEQDKNCSSFEVGDSLNFSKTLQIQRIIYPLSRSARIMFGRQSGLGSSSNSSNLVEFRAGRMNMVGKMVHPDSRKGLVYMTQSDDGLMHFCWKDRTSGKIEDDLIVFPDDFEYKRVDQCKTGRVYVLKFKSSTRRMFFWMQEPKTDKDEEHCRRINELLNNPPSAHQRGGGGSNDGDLQYMLNNMSQQQLMQLFGGVGQMGGLSSLLGQMNSRTPSSRNTSSSGGGGASALQTPENVSVPRTPTAPSKSGSSRSSSNVNSQAGEAAGSAGSSVDADASGRSLNIDLSTALSGAEAINQLIADPERVKSLIVHLPESEDADEDRKQQIKDHITSPQFQQALAQFSNALQSAQLGPVVKQFELSNEAVAAAFSGNLEDFVRALEKSLPAGATMGGEPSASEKKGDAETPASVDENTDPAGEKQEEKQK</sequence>
<dbReference type="GeneID" id="108019610"/>
<protein>
    <submittedName>
        <fullName evidence="11">Proteasomal ubiquitin receptor ADRM1 homolog isoform X2</fullName>
    </submittedName>
</protein>
<dbReference type="PANTHER" id="PTHR12225:SF0">
    <property type="entry name" value="PROTEASOMAL UBIQUITIN RECEPTOR ADRM1"/>
    <property type="match status" value="1"/>
</dbReference>
<dbReference type="InterPro" id="IPR038108">
    <property type="entry name" value="RPN13_DEUBAD_sf"/>
</dbReference>
<dbReference type="AlphaFoldDB" id="A0AB39ZTT5"/>
<reference evidence="11" key="1">
    <citation type="submission" date="2025-08" db="UniProtKB">
        <authorList>
            <consortium name="RefSeq"/>
        </authorList>
    </citation>
    <scope>IDENTIFICATION</scope>
</reference>
<keyword evidence="10" id="KW-1185">Reference proteome</keyword>
<keyword evidence="11" id="KW-0675">Receptor</keyword>
<feature type="compositionally biased region" description="Low complexity" evidence="7">
    <location>
        <begin position="217"/>
        <end position="234"/>
    </location>
</feature>
<dbReference type="Gene3D" id="1.10.2020.20">
    <property type="match status" value="1"/>
</dbReference>
<dbReference type="InterPro" id="IPR044867">
    <property type="entry name" value="DEUBAD_dom"/>
</dbReference>
<comment type="similarity">
    <text evidence="3">Belongs to the ADRM1 family.</text>
</comment>
<dbReference type="RefSeq" id="XP_016942980.4">
    <property type="nucleotide sequence ID" value="XM_017087491.4"/>
</dbReference>
<feature type="compositionally biased region" description="Basic and acidic residues" evidence="7">
    <location>
        <begin position="429"/>
        <end position="438"/>
    </location>
</feature>
<dbReference type="Pfam" id="PF16550">
    <property type="entry name" value="RPN13_C"/>
    <property type="match status" value="1"/>
</dbReference>
<evidence type="ECO:0000256" key="6">
    <source>
        <dbReference type="ARBA" id="ARBA00023242"/>
    </source>
</evidence>
<evidence type="ECO:0000256" key="1">
    <source>
        <dbReference type="ARBA" id="ARBA00004123"/>
    </source>
</evidence>
<dbReference type="PANTHER" id="PTHR12225">
    <property type="entry name" value="ADHESION REGULATING MOLECULE 1 110 KDA CELL MEMBRANE GLYCOPROTEIN"/>
    <property type="match status" value="1"/>
</dbReference>
<feature type="region of interest" description="Disordered" evidence="7">
    <location>
        <begin position="170"/>
        <end position="191"/>
    </location>
</feature>
<organism evidence="10 11">
    <name type="scientific">Drosophila suzukii</name>
    <name type="common">Spotted-wing drosophila fruit fly</name>
    <dbReference type="NCBI Taxonomy" id="28584"/>
    <lineage>
        <taxon>Eukaryota</taxon>
        <taxon>Metazoa</taxon>
        <taxon>Ecdysozoa</taxon>
        <taxon>Arthropoda</taxon>
        <taxon>Hexapoda</taxon>
        <taxon>Insecta</taxon>
        <taxon>Pterygota</taxon>
        <taxon>Neoptera</taxon>
        <taxon>Endopterygota</taxon>
        <taxon>Diptera</taxon>
        <taxon>Brachycera</taxon>
        <taxon>Muscomorpha</taxon>
        <taxon>Ephydroidea</taxon>
        <taxon>Drosophilidae</taxon>
        <taxon>Drosophila</taxon>
        <taxon>Sophophora</taxon>
    </lineage>
</organism>
<dbReference type="Pfam" id="PF04683">
    <property type="entry name" value="Rpn13_ADRM1_Pru"/>
    <property type="match status" value="1"/>
</dbReference>
<dbReference type="InterPro" id="IPR006773">
    <property type="entry name" value="Rpn13/ADRM1"/>
</dbReference>
<dbReference type="CDD" id="cd13314">
    <property type="entry name" value="PH_Rpn13"/>
    <property type="match status" value="1"/>
</dbReference>
<keyword evidence="5" id="KW-0647">Proteasome</keyword>
<dbReference type="GO" id="GO:0005634">
    <property type="term" value="C:nucleus"/>
    <property type="evidence" value="ECO:0007669"/>
    <property type="project" value="UniProtKB-SubCell"/>
</dbReference>
<dbReference type="GO" id="GO:0070628">
    <property type="term" value="F:proteasome binding"/>
    <property type="evidence" value="ECO:0007669"/>
    <property type="project" value="TreeGrafter"/>
</dbReference>
<evidence type="ECO:0000256" key="7">
    <source>
        <dbReference type="SAM" id="MobiDB-lite"/>
    </source>
</evidence>
<feature type="compositionally biased region" description="Low complexity" evidence="7">
    <location>
        <begin position="259"/>
        <end position="288"/>
    </location>
</feature>
<evidence type="ECO:0000313" key="10">
    <source>
        <dbReference type="Proteomes" id="UP001652628"/>
    </source>
</evidence>
<feature type="domain" description="Pru" evidence="9">
    <location>
        <begin position="61"/>
        <end position="174"/>
    </location>
</feature>
<dbReference type="Gene3D" id="2.30.29.70">
    <property type="entry name" value="Proteasomal ubiquitin receptor Rpn13/ADRM1"/>
    <property type="match status" value="1"/>
</dbReference>
<dbReference type="InterPro" id="IPR038633">
    <property type="entry name" value="Rpn13/ADRM1_Pru_sf"/>
</dbReference>
<evidence type="ECO:0000259" key="9">
    <source>
        <dbReference type="PROSITE" id="PS51917"/>
    </source>
</evidence>
<keyword evidence="4" id="KW-0963">Cytoplasm</keyword>
<feature type="region of interest" description="Disordered" evidence="7">
    <location>
        <begin position="217"/>
        <end position="288"/>
    </location>
</feature>
<dbReference type="InterPro" id="IPR044868">
    <property type="entry name" value="Rpn13/ADRM1_Pru"/>
</dbReference>